<keyword evidence="3" id="KW-1185">Reference proteome</keyword>
<feature type="region of interest" description="Disordered" evidence="1">
    <location>
        <begin position="74"/>
        <end position="93"/>
    </location>
</feature>
<gene>
    <name evidence="2" type="ORF">K432DRAFT_413431</name>
</gene>
<name>A0A8E2JJZ6_9PEZI</name>
<dbReference type="EMBL" id="KV744822">
    <property type="protein sequence ID" value="OCK85233.1"/>
    <property type="molecule type" value="Genomic_DNA"/>
</dbReference>
<reference evidence="2 3" key="1">
    <citation type="journal article" date="2016" name="Nat. Commun.">
        <title>Ectomycorrhizal ecology is imprinted in the genome of the dominant symbiotic fungus Cenococcum geophilum.</title>
        <authorList>
            <consortium name="DOE Joint Genome Institute"/>
            <person name="Peter M."/>
            <person name="Kohler A."/>
            <person name="Ohm R.A."/>
            <person name="Kuo A."/>
            <person name="Krutzmann J."/>
            <person name="Morin E."/>
            <person name="Arend M."/>
            <person name="Barry K.W."/>
            <person name="Binder M."/>
            <person name="Choi C."/>
            <person name="Clum A."/>
            <person name="Copeland A."/>
            <person name="Grisel N."/>
            <person name="Haridas S."/>
            <person name="Kipfer T."/>
            <person name="LaButti K."/>
            <person name="Lindquist E."/>
            <person name="Lipzen A."/>
            <person name="Maire R."/>
            <person name="Meier B."/>
            <person name="Mihaltcheva S."/>
            <person name="Molinier V."/>
            <person name="Murat C."/>
            <person name="Poggeler S."/>
            <person name="Quandt C.A."/>
            <person name="Sperisen C."/>
            <person name="Tritt A."/>
            <person name="Tisserant E."/>
            <person name="Crous P.W."/>
            <person name="Henrissat B."/>
            <person name="Nehls U."/>
            <person name="Egli S."/>
            <person name="Spatafora J.W."/>
            <person name="Grigoriev I.V."/>
            <person name="Martin F.M."/>
        </authorList>
    </citation>
    <scope>NUCLEOTIDE SEQUENCE [LARGE SCALE GENOMIC DNA]</scope>
    <source>
        <strain evidence="2 3">CBS 459.81</strain>
    </source>
</reference>
<evidence type="ECO:0000313" key="3">
    <source>
        <dbReference type="Proteomes" id="UP000250266"/>
    </source>
</evidence>
<sequence>MAHELEQLVLQTLDLLEVRLSRIEFTLDGGISDDGSTPTQPLSVPERIQKLEESLQKFSRKTALISEVQRLQSQHPDLFRPASEAESRPDPKPSEQLAMVLTEAPAFPTTASQLTSLNDLPVPPTESFAALAALHPRIQEAEVRQTRQAMEISALRKRTGALVIRWNEIYILGQGKCWAEWDGRLRTAERAVRREEIRKSQENEA</sequence>
<dbReference type="OrthoDB" id="5403729at2759"/>
<protein>
    <recommendedName>
        <fullName evidence="4">Nuclear distribution protein RO10</fullName>
    </recommendedName>
</protein>
<dbReference type="AlphaFoldDB" id="A0A8E2JJZ6"/>
<organism evidence="2 3">
    <name type="scientific">Lepidopterella palustris CBS 459.81</name>
    <dbReference type="NCBI Taxonomy" id="1314670"/>
    <lineage>
        <taxon>Eukaryota</taxon>
        <taxon>Fungi</taxon>
        <taxon>Dikarya</taxon>
        <taxon>Ascomycota</taxon>
        <taxon>Pezizomycotina</taxon>
        <taxon>Dothideomycetes</taxon>
        <taxon>Pleosporomycetidae</taxon>
        <taxon>Mytilinidiales</taxon>
        <taxon>Argynnaceae</taxon>
        <taxon>Lepidopterella</taxon>
    </lineage>
</organism>
<accession>A0A8E2JJZ6</accession>
<feature type="compositionally biased region" description="Basic and acidic residues" evidence="1">
    <location>
        <begin position="83"/>
        <end position="93"/>
    </location>
</feature>
<evidence type="ECO:0008006" key="4">
    <source>
        <dbReference type="Google" id="ProtNLM"/>
    </source>
</evidence>
<dbReference type="Proteomes" id="UP000250266">
    <property type="component" value="Unassembled WGS sequence"/>
</dbReference>
<proteinExistence type="predicted"/>
<evidence type="ECO:0000313" key="2">
    <source>
        <dbReference type="EMBL" id="OCK85233.1"/>
    </source>
</evidence>
<evidence type="ECO:0000256" key="1">
    <source>
        <dbReference type="SAM" id="MobiDB-lite"/>
    </source>
</evidence>